<dbReference type="PANTHER" id="PTHR30023:SF0">
    <property type="entry name" value="PENICILLIN-SENSITIVE CARBOXYPEPTIDASE A"/>
    <property type="match status" value="1"/>
</dbReference>
<dbReference type="GO" id="GO:0006508">
    <property type="term" value="P:proteolysis"/>
    <property type="evidence" value="ECO:0007669"/>
    <property type="project" value="InterPro"/>
</dbReference>
<dbReference type="Proteomes" id="UP000238176">
    <property type="component" value="Unassembled WGS sequence"/>
</dbReference>
<gene>
    <name evidence="4" type="ORF">B0I28_104399</name>
</gene>
<dbReference type="Pfam" id="PF02113">
    <property type="entry name" value="Peptidase_S13"/>
    <property type="match status" value="1"/>
</dbReference>
<sequence length="530" mass="54494">MRSVYARGVKKRTLISGAVAVTAAGAITLAATTVAQAQETGNEALAAAIDAILQDPKLTDSQSSIIVKDADTGEVVYDHHGNQRAVPASANKLSTVAGALDVLGEDHVFTTDVLGDRPVDGVVSGDLYLRGSGDPSLLQADFAALAADLAAAGVSTVDGDLVADDTAFDAARHGDEWAWGDLQYTSASEISALTIGSGTDHFSGTVRVFVKPGASAGAPAVVTTVPETDYVTIESTATTGTTNNVAVNRDEHSNTIRVSGTVAAGTSGTYATRSVIDPAGLVADVFADALADEGIDLTGGIRLHETTPQGGEVLATHDSETLAALTDDLLKPSNNLYAEAFFKAVGLAQTGQGTFASGKAGVYGAIEDYGVDTGPIRQVDGSGMSRFDELTPDMLTDLLIGAQDATWFDTYQASLPVACVDGTLASRMCGTEAAGNVRAKTGSMTSVSALAGYVTDADGRELVFAIMFNDYLTSSVKGLEDQIAVAIASHGADATESEIAAFAAEAEEIAEPAEELPADWECSWYEPSIC</sequence>
<keyword evidence="4" id="KW-0121">Carboxypeptidase</keyword>
<dbReference type="Gene3D" id="3.40.710.10">
    <property type="entry name" value="DD-peptidase/beta-lactamase superfamily"/>
    <property type="match status" value="2"/>
</dbReference>
<keyword evidence="5" id="KW-1185">Reference proteome</keyword>
<evidence type="ECO:0000256" key="2">
    <source>
        <dbReference type="ARBA" id="ARBA00022801"/>
    </source>
</evidence>
<keyword evidence="3" id="KW-0732">Signal</keyword>
<dbReference type="NCBIfam" id="TIGR00666">
    <property type="entry name" value="PBP4"/>
    <property type="match status" value="1"/>
</dbReference>
<dbReference type="GO" id="GO:0000270">
    <property type="term" value="P:peptidoglycan metabolic process"/>
    <property type="evidence" value="ECO:0007669"/>
    <property type="project" value="TreeGrafter"/>
</dbReference>
<dbReference type="AlphaFoldDB" id="A0A2T0UMY8"/>
<evidence type="ECO:0000313" key="5">
    <source>
        <dbReference type="Proteomes" id="UP000238176"/>
    </source>
</evidence>
<dbReference type="PRINTS" id="PR00922">
    <property type="entry name" value="DADACBPTASE3"/>
</dbReference>
<proteinExistence type="inferred from homology"/>
<dbReference type="GO" id="GO:0004185">
    <property type="term" value="F:serine-type carboxypeptidase activity"/>
    <property type="evidence" value="ECO:0007669"/>
    <property type="project" value="InterPro"/>
</dbReference>
<reference evidence="4 5" key="1">
    <citation type="submission" date="2018-03" db="EMBL/GenBank/DDBJ databases">
        <title>Genomic Encyclopedia of Type Strains, Phase III (KMG-III): the genomes of soil and plant-associated and newly described type strains.</title>
        <authorList>
            <person name="Whitman W."/>
        </authorList>
    </citation>
    <scope>NUCLEOTIDE SEQUENCE [LARGE SCALE GENOMIC DNA]</scope>
    <source>
        <strain evidence="4 5">CGMCC 4.7067</strain>
    </source>
</reference>
<keyword evidence="4" id="KW-0645">Protease</keyword>
<dbReference type="InterPro" id="IPR000667">
    <property type="entry name" value="Peptidase_S13"/>
</dbReference>
<evidence type="ECO:0000313" key="4">
    <source>
        <dbReference type="EMBL" id="PRY59238.1"/>
    </source>
</evidence>
<feature type="chain" id="PRO_5015485604" evidence="3">
    <location>
        <begin position="38"/>
        <end position="530"/>
    </location>
</feature>
<keyword evidence="2" id="KW-0378">Hydrolase</keyword>
<dbReference type="PANTHER" id="PTHR30023">
    <property type="entry name" value="D-ALANYL-D-ALANINE CARBOXYPEPTIDASE"/>
    <property type="match status" value="1"/>
</dbReference>
<protein>
    <submittedName>
        <fullName evidence="4">D-alanyl-D-alanine carboxypeptidase/D-alanyl-D-alanine-endopeptidase (Penicillin-binding protein 4)</fullName>
    </submittedName>
</protein>
<comment type="similarity">
    <text evidence="1">Belongs to the peptidase S13 family.</text>
</comment>
<feature type="signal peptide" evidence="3">
    <location>
        <begin position="1"/>
        <end position="37"/>
    </location>
</feature>
<name>A0A2T0UMY8_9ACTN</name>
<dbReference type="SUPFAM" id="SSF56601">
    <property type="entry name" value="beta-lactamase/transpeptidase-like"/>
    <property type="match status" value="1"/>
</dbReference>
<dbReference type="InterPro" id="IPR012338">
    <property type="entry name" value="Beta-lactam/transpept-like"/>
</dbReference>
<comment type="caution">
    <text evidence="4">The sequence shown here is derived from an EMBL/GenBank/DDBJ whole genome shotgun (WGS) entry which is preliminary data.</text>
</comment>
<dbReference type="EMBL" id="PVTJ01000004">
    <property type="protein sequence ID" value="PRY59238.1"/>
    <property type="molecule type" value="Genomic_DNA"/>
</dbReference>
<organism evidence="4 5">
    <name type="scientific">Glycomyces artemisiae</name>
    <dbReference type="NCBI Taxonomy" id="1076443"/>
    <lineage>
        <taxon>Bacteria</taxon>
        <taxon>Bacillati</taxon>
        <taxon>Actinomycetota</taxon>
        <taxon>Actinomycetes</taxon>
        <taxon>Glycomycetales</taxon>
        <taxon>Glycomycetaceae</taxon>
        <taxon>Glycomyces</taxon>
    </lineage>
</organism>
<dbReference type="Gene3D" id="3.50.80.20">
    <property type="entry name" value="D-Ala-D-Ala carboxypeptidase C, peptidase S13"/>
    <property type="match status" value="1"/>
</dbReference>
<evidence type="ECO:0000256" key="1">
    <source>
        <dbReference type="ARBA" id="ARBA00006096"/>
    </source>
</evidence>
<accession>A0A2T0UMY8</accession>
<evidence type="ECO:0000256" key="3">
    <source>
        <dbReference type="SAM" id="SignalP"/>
    </source>
</evidence>